<proteinExistence type="predicted"/>
<organism evidence="3 4">
    <name type="scientific">Oceanospirillum linum</name>
    <dbReference type="NCBI Taxonomy" id="966"/>
    <lineage>
        <taxon>Bacteria</taxon>
        <taxon>Pseudomonadati</taxon>
        <taxon>Pseudomonadota</taxon>
        <taxon>Gammaproteobacteria</taxon>
        <taxon>Oceanospirillales</taxon>
        <taxon>Oceanospirillaceae</taxon>
        <taxon>Oceanospirillum</taxon>
    </lineage>
</organism>
<keyword evidence="4" id="KW-1185">Reference proteome</keyword>
<name>A0A1T1HCU0_OCELI</name>
<feature type="transmembrane region" description="Helical" evidence="2">
    <location>
        <begin position="46"/>
        <end position="70"/>
    </location>
</feature>
<feature type="transmembrane region" description="Helical" evidence="2">
    <location>
        <begin position="12"/>
        <end position="34"/>
    </location>
</feature>
<feature type="transmembrane region" description="Helical" evidence="2">
    <location>
        <begin position="124"/>
        <end position="146"/>
    </location>
</feature>
<keyword evidence="2" id="KW-0812">Transmembrane</keyword>
<dbReference type="AlphaFoldDB" id="A0A1T1HCU0"/>
<keyword evidence="2" id="KW-0472">Membrane</keyword>
<sequence>MNSQTNLLIRTSFAKLFSIIFLVLALAIVFSLIFDIFNDLVDGVGFMQIFLGSINTGIIALAVFELALVIHKEYSGEEAEDEDPVAALRRTIPRFIGTVCVALSLEGLIMVIKYSQFDLAGNLYYPVAIISSTAFLLIALGVFIFLSDKSTRALAVENQSKVLQTGAPAAGPDAGELHTANFTPDDKKAAS</sequence>
<protein>
    <recommendedName>
        <fullName evidence="5">GNAT family acetyltransferase</fullName>
    </recommendedName>
</protein>
<dbReference type="EMBL" id="MTSD02000002">
    <property type="protein sequence ID" value="OOV87623.1"/>
    <property type="molecule type" value="Genomic_DNA"/>
</dbReference>
<feature type="transmembrane region" description="Helical" evidence="2">
    <location>
        <begin position="91"/>
        <end position="112"/>
    </location>
</feature>
<evidence type="ECO:0000256" key="2">
    <source>
        <dbReference type="SAM" id="Phobius"/>
    </source>
</evidence>
<dbReference type="RefSeq" id="WP_202931193.1">
    <property type="nucleotide sequence ID" value="NZ_FXTS01000002.1"/>
</dbReference>
<reference evidence="3" key="1">
    <citation type="submission" date="2017-02" db="EMBL/GenBank/DDBJ databases">
        <title>Draft Genome Sequence of the Salt Water Bacterium Oceanospirillum linum ATCC 11336.</title>
        <authorList>
            <person name="Trachtenberg A.M."/>
            <person name="Carney J.G."/>
            <person name="Linnane J.D."/>
            <person name="Rheaume B.A."/>
            <person name="Pitts N.L."/>
            <person name="Mykles D.L."/>
            <person name="Maclea K.S."/>
        </authorList>
    </citation>
    <scope>NUCLEOTIDE SEQUENCE [LARGE SCALE GENOMIC DNA]</scope>
    <source>
        <strain evidence="3">ATCC 11336</strain>
    </source>
</reference>
<keyword evidence="2" id="KW-1133">Transmembrane helix</keyword>
<dbReference type="Proteomes" id="UP000190064">
    <property type="component" value="Unassembled WGS sequence"/>
</dbReference>
<gene>
    <name evidence="3" type="ORF">BTA35_0206215</name>
</gene>
<evidence type="ECO:0000256" key="1">
    <source>
        <dbReference type="SAM" id="MobiDB-lite"/>
    </source>
</evidence>
<evidence type="ECO:0000313" key="3">
    <source>
        <dbReference type="EMBL" id="OOV87623.1"/>
    </source>
</evidence>
<feature type="region of interest" description="Disordered" evidence="1">
    <location>
        <begin position="165"/>
        <end position="191"/>
    </location>
</feature>
<evidence type="ECO:0008006" key="5">
    <source>
        <dbReference type="Google" id="ProtNLM"/>
    </source>
</evidence>
<evidence type="ECO:0000313" key="4">
    <source>
        <dbReference type="Proteomes" id="UP000190064"/>
    </source>
</evidence>
<accession>A0A1T1HCU0</accession>
<dbReference type="STRING" id="966.BTA35_0206215"/>
<comment type="caution">
    <text evidence="3">The sequence shown here is derived from an EMBL/GenBank/DDBJ whole genome shotgun (WGS) entry which is preliminary data.</text>
</comment>